<proteinExistence type="predicted"/>
<accession>A0ABR9VJ86</accession>
<evidence type="ECO:0000313" key="2">
    <source>
        <dbReference type="Proteomes" id="UP000606776"/>
    </source>
</evidence>
<keyword evidence="2" id="KW-1185">Reference proteome</keyword>
<gene>
    <name evidence="1" type="ORF">IQ227_21670</name>
</gene>
<dbReference type="EMBL" id="JADEWB010000185">
    <property type="protein sequence ID" value="MBE9238558.1"/>
    <property type="molecule type" value="Genomic_DNA"/>
</dbReference>
<name>A0ABR9VJ86_9CYAN</name>
<reference evidence="1 2" key="1">
    <citation type="submission" date="2020-10" db="EMBL/GenBank/DDBJ databases">
        <authorList>
            <person name="Castelo-Branco R."/>
            <person name="Eusebio N."/>
            <person name="Adriana R."/>
            <person name="Vieira A."/>
            <person name="Brugerolle De Fraissinette N."/>
            <person name="Rezende De Castro R."/>
            <person name="Schneider M.P."/>
            <person name="Vasconcelos V."/>
            <person name="Leao P.N."/>
        </authorList>
    </citation>
    <scope>NUCLEOTIDE SEQUENCE [LARGE SCALE GENOMIC DNA]</scope>
    <source>
        <strain evidence="1 2">LEGE 00250</strain>
    </source>
</reference>
<evidence type="ECO:0000313" key="1">
    <source>
        <dbReference type="EMBL" id="MBE9238558.1"/>
    </source>
</evidence>
<protein>
    <submittedName>
        <fullName evidence="1">Uncharacterized protein</fullName>
    </submittedName>
</protein>
<organism evidence="1 2">
    <name type="scientific">Sphaerospermopsis aphanizomenoides LEGE 00250</name>
    <dbReference type="NCBI Taxonomy" id="2777972"/>
    <lineage>
        <taxon>Bacteria</taxon>
        <taxon>Bacillati</taxon>
        <taxon>Cyanobacteriota</taxon>
        <taxon>Cyanophyceae</taxon>
        <taxon>Nostocales</taxon>
        <taxon>Aphanizomenonaceae</taxon>
        <taxon>Sphaerospermopsis</taxon>
        <taxon>Sphaerospermopsis aphanizomenoides</taxon>
    </lineage>
</organism>
<comment type="caution">
    <text evidence="1">The sequence shown here is derived from an EMBL/GenBank/DDBJ whole genome shotgun (WGS) entry which is preliminary data.</text>
</comment>
<dbReference type="Proteomes" id="UP000606776">
    <property type="component" value="Unassembled WGS sequence"/>
</dbReference>
<sequence>MNAHNGGFRINNFMDFNKCRQIELYLATRILEQMIGDWGLGTGDWGLVTGDWGQVTGDWE</sequence>